<proteinExistence type="predicted"/>
<organism evidence="1 2">
    <name type="scientific">Pistacia integerrima</name>
    <dbReference type="NCBI Taxonomy" id="434235"/>
    <lineage>
        <taxon>Eukaryota</taxon>
        <taxon>Viridiplantae</taxon>
        <taxon>Streptophyta</taxon>
        <taxon>Embryophyta</taxon>
        <taxon>Tracheophyta</taxon>
        <taxon>Spermatophyta</taxon>
        <taxon>Magnoliopsida</taxon>
        <taxon>eudicotyledons</taxon>
        <taxon>Gunneridae</taxon>
        <taxon>Pentapetalae</taxon>
        <taxon>rosids</taxon>
        <taxon>malvids</taxon>
        <taxon>Sapindales</taxon>
        <taxon>Anacardiaceae</taxon>
        <taxon>Pistacia</taxon>
    </lineage>
</organism>
<dbReference type="Proteomes" id="UP001163603">
    <property type="component" value="Chromosome 6"/>
</dbReference>
<name>A0ACC0YLD4_9ROSI</name>
<protein>
    <submittedName>
        <fullName evidence="1">Uncharacterized protein</fullName>
    </submittedName>
</protein>
<comment type="caution">
    <text evidence="1">The sequence shown here is derived from an EMBL/GenBank/DDBJ whole genome shotgun (WGS) entry which is preliminary data.</text>
</comment>
<accession>A0ACC0YLD4</accession>
<reference evidence="2" key="1">
    <citation type="journal article" date="2023" name="G3 (Bethesda)">
        <title>Genome assembly and association tests identify interacting loci associated with vigor, precocity, and sex in interspecific pistachio rootstocks.</title>
        <authorList>
            <person name="Palmer W."/>
            <person name="Jacygrad E."/>
            <person name="Sagayaradj S."/>
            <person name="Cavanaugh K."/>
            <person name="Han R."/>
            <person name="Bertier L."/>
            <person name="Beede B."/>
            <person name="Kafkas S."/>
            <person name="Golino D."/>
            <person name="Preece J."/>
            <person name="Michelmore R."/>
        </authorList>
    </citation>
    <scope>NUCLEOTIDE SEQUENCE [LARGE SCALE GENOMIC DNA]</scope>
</reference>
<evidence type="ECO:0000313" key="2">
    <source>
        <dbReference type="Proteomes" id="UP001163603"/>
    </source>
</evidence>
<sequence length="707" mass="79479">MKGEGVMGDHSQRRTWPGKRTLNGCQLKRNLDNVVYIDVDSESLDNVIIIDVPESLQQKIRGSRLGKGKKIQFGGIINIDDDESNGVKYPGVGVEGGADLDSDTSSSQSFPAPAFVHKSVNLGDDECQVVHEKNSAFRFSKCKQSYSGKYHCRNRYGLSPESESGSSDSDCSDCELMEGSFGKLHKEWEKASLKRKSNFCRGNSGLEDQASPSCVNDDIHLNMDAEGEKRAEQHSESAFRCKSSTNNYKKRNSAFVPTDDGELGSSSLNSGMRCSFVESDQKCGQESFPWFKPGLMERVHSTRKKADFQCRGEKLTKDPSSSSSRCQSYKHADSCGSRFHDKEQNSHGPFWSNQEQGDKQCHKTGTCFMGRQKKFMGERFMPQGVNWFFNHRKTNLEDEEAYLFKGQRSGTTHAHNERVVPSEKYEEFSQTSSCCASHQKAHNAGTGFMEKEKPVSKEPLVSSSRPSYEAGAECGVAPADHNVGDAFDESFLCKTSSTRMPEVCKEKVGQADTEKPDSKRISVCNTECAETQSEQGNQCSEELKEQVIGSTADSQLGNGRDPVYAQSDVVIPNLQNDIISDREKLKETDEYKRAMEEEWAARQRQLQIQGEEAQRLRKKRKAESIRLLDMERRQKQRLEEIRETQKKDEENMNMKEQLRVEVRKELHKLETTCIDMASLLRALGINVGSSFHPLSHEASEILIHGII</sequence>
<keyword evidence="2" id="KW-1185">Reference proteome</keyword>
<gene>
    <name evidence="1" type="ORF">Pint_23451</name>
</gene>
<evidence type="ECO:0000313" key="1">
    <source>
        <dbReference type="EMBL" id="KAJ0038825.1"/>
    </source>
</evidence>
<dbReference type="EMBL" id="CM047741">
    <property type="protein sequence ID" value="KAJ0038825.1"/>
    <property type="molecule type" value="Genomic_DNA"/>
</dbReference>